<keyword evidence="1" id="KW-0812">Transmembrane</keyword>
<feature type="transmembrane region" description="Helical" evidence="1">
    <location>
        <begin position="26"/>
        <end position="46"/>
    </location>
</feature>
<reference evidence="2 3" key="1">
    <citation type="submission" date="2018-07" db="EMBL/GenBank/DDBJ databases">
        <title>Arthrobacter sp. nov., isolated from raw cow's milk with high bacterial count.</title>
        <authorList>
            <person name="Hahne J."/>
            <person name="Isele D."/>
            <person name="Lipski A."/>
        </authorList>
    </citation>
    <scope>NUCLEOTIDE SEQUENCE [LARGE SCALE GENOMIC DNA]</scope>
    <source>
        <strain evidence="2 3">JZ R-183</strain>
    </source>
</reference>
<organism evidence="2 3">
    <name type="scientific">Galactobacter caseinivorans</name>
    <dbReference type="NCBI Taxonomy" id="2676123"/>
    <lineage>
        <taxon>Bacteria</taxon>
        <taxon>Bacillati</taxon>
        <taxon>Actinomycetota</taxon>
        <taxon>Actinomycetes</taxon>
        <taxon>Micrococcales</taxon>
        <taxon>Micrococcaceae</taxon>
        <taxon>Galactobacter</taxon>
    </lineage>
</organism>
<name>A0A496PM53_9MICC</name>
<evidence type="ECO:0000313" key="3">
    <source>
        <dbReference type="Proteomes" id="UP000273119"/>
    </source>
</evidence>
<dbReference type="AlphaFoldDB" id="A0A496PM53"/>
<sequence length="272" mass="29481">MAFKADTAQKTGHVERVRALAPGARAILVCVMVILTPMGVLMAIGAMNGMGAGDVDPAMLACGLGIAAIGIFLGFVRRAGVEVGPEWVKVRNSFRARTVARADVQGVEADGTFSPVLHLRDKKLIVSVLDPNSGGLPAFQRYRDGVTMRLMELLNRYVPADPSTGLPARSVPFQRGGVPADFVFPAGFRDVRKDPQGQEQEHRDVLSRCTPGHALAGTDFQVIATDGREQIAVSHHRLMLLRWQGAPNDPHTLPWVLACESPQQLVDTLRHR</sequence>
<keyword evidence="1" id="KW-1133">Transmembrane helix</keyword>
<comment type="caution">
    <text evidence="2">The sequence shown here is derived from an EMBL/GenBank/DDBJ whole genome shotgun (WGS) entry which is preliminary data.</text>
</comment>
<dbReference type="RefSeq" id="WP_121483883.1">
    <property type="nucleotide sequence ID" value="NZ_QQXL01000001.1"/>
</dbReference>
<proteinExistence type="predicted"/>
<keyword evidence="1" id="KW-0472">Membrane</keyword>
<protein>
    <submittedName>
        <fullName evidence="2">Uncharacterized protein</fullName>
    </submittedName>
</protein>
<accession>A0A496PM53</accession>
<keyword evidence="3" id="KW-1185">Reference proteome</keyword>
<evidence type="ECO:0000313" key="2">
    <source>
        <dbReference type="EMBL" id="RKW71620.1"/>
    </source>
</evidence>
<dbReference type="EMBL" id="QQXL01000001">
    <property type="protein sequence ID" value="RKW71620.1"/>
    <property type="molecule type" value="Genomic_DNA"/>
</dbReference>
<feature type="transmembrane region" description="Helical" evidence="1">
    <location>
        <begin position="58"/>
        <end position="76"/>
    </location>
</feature>
<evidence type="ECO:0000256" key="1">
    <source>
        <dbReference type="SAM" id="Phobius"/>
    </source>
</evidence>
<dbReference type="Proteomes" id="UP000273119">
    <property type="component" value="Unassembled WGS sequence"/>
</dbReference>
<gene>
    <name evidence="2" type="ORF">DWQ67_01900</name>
</gene>